<proteinExistence type="predicted"/>
<comment type="subcellular location">
    <subcellularLocation>
        <location evidence="1">Membrane</location>
        <topology evidence="1">Multi-pass membrane protein</topology>
    </subcellularLocation>
</comment>
<evidence type="ECO:0000256" key="5">
    <source>
        <dbReference type="SAM" id="Phobius"/>
    </source>
</evidence>
<feature type="chain" id="PRO_5032520219" evidence="6">
    <location>
        <begin position="16"/>
        <end position="1157"/>
    </location>
</feature>
<sequence>MRRIWLILQWWVVRGSWDFHGELPHWEASFPDFDCWEDFVTKDINIDWKKFRLEAEGGSWASWQPLVRRLLPRLDFAAAREALLDQSLPRCFLGHLFAATVRFGDCTEGSAQCPAAELELVSEVIQGTFRSVAFSLELLLGTRWPVLAALDGLRIPEFQDDPELNCEGSQGTVLDWSRLRQAFQPEVDWYHDAKYLVYSRNFQANWLAGMEECAYGFAMVSLFKLVICAETQAECVSQYAVIIDSLFRERDWREVAGNSWHLFGFLDRVRAALKRHEFRLDFAPAELRGRLPPLELLLAGESPPEEFQGAKLSPSFVGVVASVLAGIPKTYMTTSQDSAGLEARRFLYVTMVFGPQYVPYIPRFVSRAEALGISNLVLFCLDEEALYRCRELPGPEERCISGTPSILNKFTLRGPEIEHAGERRRFVRVSLLEDPVLLFPFIPPMAKRAWLSWLSCLSWLVACKAQEIEGLCGGATGARSRSLAQLWVRGAASADFGPCGDSAGAALRTVTLLVHCRQTREICELRRPLILSYVPFFKEVRWLLSWPNSTEELRAKEHLCEKQGDPYLCVTKVAAVVEAVGGSSGILYMHFDAVLAPCSFARRFDPGKIGTFGSRAQLRWGTFASLDRCNAPNASHVGCAWQAWHLWDVNREPLAGALSEMRLELPLPAQLSQGCWLGYDDFFYLPRGAFRTYGALAEVFARHNIHHEIAGPTALAVTQNISGLEMQDFACKLGVLKPLPLEEVTAPDFACGHEVHYQETGMVEAVDALIKGSRSLSLLQGLRATEDGGGEGKGGMAGMRVSGLDWGIFGELPALCAFLLAGVGFVYLRPDVTSDHNRTLFSYFVCTLYVLISVVIDLSMAVQSTHAPPNENYSFEPMCAVLLTELLKLVISTCLILHDRARRGTPVAHLPSAGDVAWLALPALIFTLNNILVWWAIGNNDISTFGVFRDSMILWTAFLWRITFGLPLGNVRLLAILVMVLGLALNQVENLLRSRLSWPLVLVLLMTACNAFGSVLNEFALKRKVGMDINIQNAVLYAATVLFTGAMIMISGRGAQLNQSGFFHGFTRHTMFTVTMQALAGLTVSRILKYSDAVQKNIAACLRGPILVVVSPAFVQSSANGLTLVSAAIVATGCGIYLNQGPLTPISTKAGSNNVSG</sequence>
<dbReference type="PANTHER" id="PTHR10231">
    <property type="entry name" value="NUCLEOTIDE-SUGAR TRANSMEMBRANE TRANSPORTER"/>
    <property type="match status" value="1"/>
</dbReference>
<evidence type="ECO:0000256" key="6">
    <source>
        <dbReference type="SAM" id="SignalP"/>
    </source>
</evidence>
<feature type="transmembrane region" description="Helical" evidence="5">
    <location>
        <begin position="840"/>
        <end position="862"/>
    </location>
</feature>
<dbReference type="EMBL" id="CAJNDS010002092">
    <property type="protein sequence ID" value="CAE7321160.1"/>
    <property type="molecule type" value="Genomic_DNA"/>
</dbReference>
<keyword evidence="8" id="KW-1185">Reference proteome</keyword>
<organism evidence="7 8">
    <name type="scientific">Symbiodinium natans</name>
    <dbReference type="NCBI Taxonomy" id="878477"/>
    <lineage>
        <taxon>Eukaryota</taxon>
        <taxon>Sar</taxon>
        <taxon>Alveolata</taxon>
        <taxon>Dinophyceae</taxon>
        <taxon>Suessiales</taxon>
        <taxon>Symbiodiniaceae</taxon>
        <taxon>Symbiodinium</taxon>
    </lineage>
</organism>
<dbReference type="GO" id="GO:0015165">
    <property type="term" value="F:pyrimidine nucleotide-sugar transmembrane transporter activity"/>
    <property type="evidence" value="ECO:0007669"/>
    <property type="project" value="InterPro"/>
</dbReference>
<evidence type="ECO:0000256" key="3">
    <source>
        <dbReference type="ARBA" id="ARBA00022989"/>
    </source>
</evidence>
<dbReference type="Proteomes" id="UP000604046">
    <property type="component" value="Unassembled WGS sequence"/>
</dbReference>
<dbReference type="Pfam" id="PF04142">
    <property type="entry name" value="Nuc_sug_transp"/>
    <property type="match status" value="1"/>
</dbReference>
<feature type="transmembrane region" description="Helical" evidence="5">
    <location>
        <begin position="918"/>
        <end position="937"/>
    </location>
</feature>
<evidence type="ECO:0000256" key="1">
    <source>
        <dbReference type="ARBA" id="ARBA00004141"/>
    </source>
</evidence>
<evidence type="ECO:0000313" key="8">
    <source>
        <dbReference type="Proteomes" id="UP000604046"/>
    </source>
</evidence>
<gene>
    <name evidence="7" type="primary">CSTLP2</name>
    <name evidence="7" type="ORF">SNAT2548_LOCUS16831</name>
</gene>
<feature type="signal peptide" evidence="6">
    <location>
        <begin position="1"/>
        <end position="15"/>
    </location>
</feature>
<dbReference type="InterPro" id="IPR007271">
    <property type="entry name" value="Nuc_sug_transpt"/>
</dbReference>
<evidence type="ECO:0000256" key="2">
    <source>
        <dbReference type="ARBA" id="ARBA00022692"/>
    </source>
</evidence>
<protein>
    <submittedName>
        <fullName evidence="7">CSTLP2 protein</fullName>
    </submittedName>
</protein>
<keyword evidence="3 5" id="KW-1133">Transmembrane helix</keyword>
<feature type="transmembrane region" description="Helical" evidence="5">
    <location>
        <begin position="957"/>
        <end position="984"/>
    </location>
</feature>
<feature type="transmembrane region" description="Helical" evidence="5">
    <location>
        <begin position="996"/>
        <end position="1014"/>
    </location>
</feature>
<keyword evidence="2 5" id="KW-0812">Transmembrane</keyword>
<feature type="transmembrane region" description="Helical" evidence="5">
    <location>
        <begin position="1034"/>
        <end position="1052"/>
    </location>
</feature>
<name>A0A812NPV5_9DINO</name>
<keyword evidence="4 5" id="KW-0472">Membrane</keyword>
<evidence type="ECO:0000256" key="4">
    <source>
        <dbReference type="ARBA" id="ARBA00023136"/>
    </source>
</evidence>
<dbReference type="AlphaFoldDB" id="A0A812NPV5"/>
<dbReference type="OrthoDB" id="419167at2759"/>
<feature type="transmembrane region" description="Helical" evidence="5">
    <location>
        <begin position="806"/>
        <end position="828"/>
    </location>
</feature>
<accession>A0A812NPV5</accession>
<dbReference type="GO" id="GO:0000139">
    <property type="term" value="C:Golgi membrane"/>
    <property type="evidence" value="ECO:0007669"/>
    <property type="project" value="InterPro"/>
</dbReference>
<keyword evidence="6" id="KW-0732">Signal</keyword>
<comment type="caution">
    <text evidence="7">The sequence shown here is derived from an EMBL/GenBank/DDBJ whole genome shotgun (WGS) entry which is preliminary data.</text>
</comment>
<evidence type="ECO:0000313" key="7">
    <source>
        <dbReference type="EMBL" id="CAE7321160.1"/>
    </source>
</evidence>
<reference evidence="7" key="1">
    <citation type="submission" date="2021-02" db="EMBL/GenBank/DDBJ databases">
        <authorList>
            <person name="Dougan E. K."/>
            <person name="Rhodes N."/>
            <person name="Thang M."/>
            <person name="Chan C."/>
        </authorList>
    </citation>
    <scope>NUCLEOTIDE SEQUENCE</scope>
</reference>